<organism evidence="1 2">
    <name type="scientific">Rhododendron griersonianum</name>
    <dbReference type="NCBI Taxonomy" id="479676"/>
    <lineage>
        <taxon>Eukaryota</taxon>
        <taxon>Viridiplantae</taxon>
        <taxon>Streptophyta</taxon>
        <taxon>Embryophyta</taxon>
        <taxon>Tracheophyta</taxon>
        <taxon>Spermatophyta</taxon>
        <taxon>Magnoliopsida</taxon>
        <taxon>eudicotyledons</taxon>
        <taxon>Gunneridae</taxon>
        <taxon>Pentapetalae</taxon>
        <taxon>asterids</taxon>
        <taxon>Ericales</taxon>
        <taxon>Ericaceae</taxon>
        <taxon>Ericoideae</taxon>
        <taxon>Rhodoreae</taxon>
        <taxon>Rhododendron</taxon>
    </lineage>
</organism>
<dbReference type="Proteomes" id="UP000823749">
    <property type="component" value="Chromosome 7"/>
</dbReference>
<dbReference type="AlphaFoldDB" id="A0AAV6JFU9"/>
<proteinExistence type="predicted"/>
<gene>
    <name evidence="1" type="ORF">RHGRI_020346</name>
</gene>
<sequence>MKLSLTSAFSSQRYDDLFIANDIFISPNLTLKNDSFLVLLLLFPKNSFLGRVHSLPKLFTANTSAGIHKLAQGLASAPESQVKKLAALVRLSEEKAGGFLATRKDIVAWVQSKAPSLAITS</sequence>
<evidence type="ECO:0000313" key="2">
    <source>
        <dbReference type="Proteomes" id="UP000823749"/>
    </source>
</evidence>
<keyword evidence="2" id="KW-1185">Reference proteome</keyword>
<accession>A0AAV6JFU9</accession>
<reference evidence="1" key="1">
    <citation type="submission" date="2020-08" db="EMBL/GenBank/DDBJ databases">
        <title>Plant Genome Project.</title>
        <authorList>
            <person name="Zhang R.-G."/>
        </authorList>
    </citation>
    <scope>NUCLEOTIDE SEQUENCE</scope>
    <source>
        <strain evidence="1">WSP0</strain>
        <tissue evidence="1">Leaf</tissue>
    </source>
</reference>
<name>A0AAV6JFU9_9ERIC</name>
<dbReference type="EMBL" id="JACTNZ010000007">
    <property type="protein sequence ID" value="KAG5540081.1"/>
    <property type="molecule type" value="Genomic_DNA"/>
</dbReference>
<protein>
    <submittedName>
        <fullName evidence="1">Uncharacterized protein</fullName>
    </submittedName>
</protein>
<comment type="caution">
    <text evidence="1">The sequence shown here is derived from an EMBL/GenBank/DDBJ whole genome shotgun (WGS) entry which is preliminary data.</text>
</comment>
<evidence type="ECO:0000313" key="1">
    <source>
        <dbReference type="EMBL" id="KAG5540081.1"/>
    </source>
</evidence>